<feature type="compositionally biased region" description="Polar residues" evidence="1">
    <location>
        <begin position="26"/>
        <end position="35"/>
    </location>
</feature>
<dbReference type="EMBL" id="JYDH01000208">
    <property type="protein sequence ID" value="KRY28338.1"/>
    <property type="molecule type" value="Genomic_DNA"/>
</dbReference>
<feature type="region of interest" description="Disordered" evidence="1">
    <location>
        <begin position="14"/>
        <end position="54"/>
    </location>
</feature>
<evidence type="ECO:0000256" key="1">
    <source>
        <dbReference type="SAM" id="MobiDB-lite"/>
    </source>
</evidence>
<dbReference type="InParanoid" id="A0A0V1AU84"/>
<evidence type="ECO:0000313" key="3">
    <source>
        <dbReference type="Proteomes" id="UP000054776"/>
    </source>
</evidence>
<gene>
    <name evidence="2" type="ORF">T01_16160</name>
</gene>
<comment type="caution">
    <text evidence="2">The sequence shown here is derived from an EMBL/GenBank/DDBJ whole genome shotgun (WGS) entry which is preliminary data.</text>
</comment>
<evidence type="ECO:0000313" key="2">
    <source>
        <dbReference type="EMBL" id="KRY28338.1"/>
    </source>
</evidence>
<protein>
    <recommendedName>
        <fullName evidence="4">PiggyBac transposable element-derived protein domain-containing protein</fullName>
    </recommendedName>
</protein>
<evidence type="ECO:0008006" key="4">
    <source>
        <dbReference type="Google" id="ProtNLM"/>
    </source>
</evidence>
<sequence length="215" mass="24678">MEVSCLEDIEMEEYGDEPESFAESLSGPSTRTISWSEHPPHPSRRSAEDLLLDNPRPTGKCKAAVTIEDVFHAQLSSGIRELILCRNIASSYLRLSLNSMIKPPELKGKAHPGAHITVNEQLIPFCGRCFLIVRMKSQSGKYGIKRLMLNIAILTIFMDMREKFMIILRRRGKANFKDLLKHKLTLTRTLRKNKPWRQHAIRKTLYKCEVCRNDA</sequence>
<organism evidence="2 3">
    <name type="scientific">Trichinella spiralis</name>
    <name type="common">Trichina worm</name>
    <dbReference type="NCBI Taxonomy" id="6334"/>
    <lineage>
        <taxon>Eukaryota</taxon>
        <taxon>Metazoa</taxon>
        <taxon>Ecdysozoa</taxon>
        <taxon>Nematoda</taxon>
        <taxon>Enoplea</taxon>
        <taxon>Dorylaimia</taxon>
        <taxon>Trichinellida</taxon>
        <taxon>Trichinellidae</taxon>
        <taxon>Trichinella</taxon>
    </lineage>
</organism>
<dbReference type="OrthoDB" id="5920391at2759"/>
<name>A0A0V1AU84_TRISP</name>
<dbReference type="AlphaFoldDB" id="A0A0V1AU84"/>
<dbReference type="Proteomes" id="UP000054776">
    <property type="component" value="Unassembled WGS sequence"/>
</dbReference>
<proteinExistence type="predicted"/>
<keyword evidence="3" id="KW-1185">Reference proteome</keyword>
<reference evidence="2 3" key="1">
    <citation type="submission" date="2015-01" db="EMBL/GenBank/DDBJ databases">
        <title>Evolution of Trichinella species and genotypes.</title>
        <authorList>
            <person name="Korhonen P.K."/>
            <person name="Edoardo P."/>
            <person name="Giuseppe L.R."/>
            <person name="Gasser R.B."/>
        </authorList>
    </citation>
    <scope>NUCLEOTIDE SEQUENCE [LARGE SCALE GENOMIC DNA]</scope>
    <source>
        <strain evidence="2">ISS3</strain>
    </source>
</reference>
<accession>A0A0V1AU84</accession>